<protein>
    <submittedName>
        <fullName evidence="1">Glycosyltransferase family 2 protein</fullName>
    </submittedName>
</protein>
<organism evidence="1 2">
    <name type="scientific">Thalassobius vesicularis</name>
    <dbReference type="NCBI Taxonomy" id="1294297"/>
    <lineage>
        <taxon>Bacteria</taxon>
        <taxon>Pseudomonadati</taxon>
        <taxon>Pseudomonadota</taxon>
        <taxon>Alphaproteobacteria</taxon>
        <taxon>Rhodobacterales</taxon>
        <taxon>Roseobacteraceae</taxon>
        <taxon>Thalassovita</taxon>
    </lineage>
</organism>
<accession>A0A4S3MDZ3</accession>
<dbReference type="EMBL" id="SSMD01000001">
    <property type="protein sequence ID" value="THD76338.1"/>
    <property type="molecule type" value="Genomic_DNA"/>
</dbReference>
<proteinExistence type="predicted"/>
<dbReference type="InterPro" id="IPR029044">
    <property type="entry name" value="Nucleotide-diphossugar_trans"/>
</dbReference>
<dbReference type="OrthoDB" id="1997677at2"/>
<keyword evidence="1" id="KW-0808">Transferase</keyword>
<sequence length="328" mass="36337">MTNPAPSAQVALVACMRNEGIFLLEWVAYHQGLGFDAIIVVTNDCTDGSDTLAEALAAAGHIIHIDQTVPAGTSPQDVGMDLALIWMRRHDITWALHIDSDEFVLLENGSIHDLLADLQQADVIPLPWRNFGDNGVAEWTPGDTVLTAFTRAQAAAEPGVTKFKCLFRVASFAFATDHNPLAPLVETPTVLSPDGEELSNTSLYQAKSARFRPHDVACRTRRARLNHYAVKSRDLFLMKNDRGNGQGTVEGRKYHLGSRWHRIANRNEVEDTAILRHWPDTQRRLAALRADPAIAAAETACQTWFSARRAAILTPERIAEWTHRKAHA</sequence>
<dbReference type="SUPFAM" id="SSF53448">
    <property type="entry name" value="Nucleotide-diphospho-sugar transferases"/>
    <property type="match status" value="1"/>
</dbReference>
<gene>
    <name evidence="1" type="ORF">E7681_00410</name>
</gene>
<reference evidence="1 2" key="1">
    <citation type="submission" date="2019-04" db="EMBL/GenBank/DDBJ databases">
        <title>Draft genome sequence of Youngimonas vesicularis.</title>
        <authorList>
            <person name="Hameed A."/>
        </authorList>
    </citation>
    <scope>NUCLEOTIDE SEQUENCE [LARGE SCALE GENOMIC DNA]</scope>
    <source>
        <strain evidence="1 2">CC-AMW-E</strain>
    </source>
</reference>
<comment type="caution">
    <text evidence="1">The sequence shown here is derived from an EMBL/GenBank/DDBJ whole genome shotgun (WGS) entry which is preliminary data.</text>
</comment>
<evidence type="ECO:0000313" key="1">
    <source>
        <dbReference type="EMBL" id="THD76338.1"/>
    </source>
</evidence>
<keyword evidence="2" id="KW-1185">Reference proteome</keyword>
<name>A0A4S3MDZ3_9RHOB</name>
<dbReference type="Proteomes" id="UP000306113">
    <property type="component" value="Unassembled WGS sequence"/>
</dbReference>
<dbReference type="AlphaFoldDB" id="A0A4S3MDZ3"/>
<dbReference type="Pfam" id="PF13704">
    <property type="entry name" value="Glyco_tranf_2_4"/>
    <property type="match status" value="1"/>
</dbReference>
<dbReference type="GO" id="GO:0016740">
    <property type="term" value="F:transferase activity"/>
    <property type="evidence" value="ECO:0007669"/>
    <property type="project" value="UniProtKB-KW"/>
</dbReference>
<evidence type="ECO:0000313" key="2">
    <source>
        <dbReference type="Proteomes" id="UP000306113"/>
    </source>
</evidence>